<dbReference type="SUPFAM" id="SSF53167">
    <property type="entry name" value="Purine and uridine phosphorylases"/>
    <property type="match status" value="1"/>
</dbReference>
<organism evidence="2 3">
    <name type="scientific">Penicilliopsis zonata CBS 506.65</name>
    <dbReference type="NCBI Taxonomy" id="1073090"/>
    <lineage>
        <taxon>Eukaryota</taxon>
        <taxon>Fungi</taxon>
        <taxon>Dikarya</taxon>
        <taxon>Ascomycota</taxon>
        <taxon>Pezizomycotina</taxon>
        <taxon>Eurotiomycetes</taxon>
        <taxon>Eurotiomycetidae</taxon>
        <taxon>Eurotiales</taxon>
        <taxon>Aspergillaceae</taxon>
        <taxon>Penicilliopsis</taxon>
    </lineage>
</organism>
<dbReference type="Gene3D" id="3.40.50.1580">
    <property type="entry name" value="Nucleoside phosphorylase domain"/>
    <property type="match status" value="1"/>
</dbReference>
<dbReference type="PANTHER" id="PTHR46082:SF11">
    <property type="entry name" value="AAA+ ATPASE DOMAIN-CONTAINING PROTEIN-RELATED"/>
    <property type="match status" value="1"/>
</dbReference>
<protein>
    <recommendedName>
        <fullName evidence="1">Nucleoside phosphorylase domain-containing protein</fullName>
    </recommendedName>
</protein>
<gene>
    <name evidence="2" type="ORF">ASPZODRAFT_153906</name>
</gene>
<dbReference type="PANTHER" id="PTHR46082">
    <property type="entry name" value="ATP/GTP-BINDING PROTEIN-RELATED"/>
    <property type="match status" value="1"/>
</dbReference>
<dbReference type="OrthoDB" id="1577640at2759"/>
<dbReference type="InterPro" id="IPR053137">
    <property type="entry name" value="NLR-like"/>
</dbReference>
<accession>A0A1L9SBJ9</accession>
<dbReference type="GO" id="GO:0009116">
    <property type="term" value="P:nucleoside metabolic process"/>
    <property type="evidence" value="ECO:0007669"/>
    <property type="project" value="InterPro"/>
</dbReference>
<dbReference type="InterPro" id="IPR035994">
    <property type="entry name" value="Nucleoside_phosphorylase_sf"/>
</dbReference>
<dbReference type="Proteomes" id="UP000184188">
    <property type="component" value="Unassembled WGS sequence"/>
</dbReference>
<reference evidence="3" key="1">
    <citation type="journal article" date="2017" name="Genome Biol.">
        <title>Comparative genomics reveals high biological diversity and specific adaptations in the industrially and medically important fungal genus Aspergillus.</title>
        <authorList>
            <person name="de Vries R.P."/>
            <person name="Riley R."/>
            <person name="Wiebenga A."/>
            <person name="Aguilar-Osorio G."/>
            <person name="Amillis S."/>
            <person name="Uchima C.A."/>
            <person name="Anderluh G."/>
            <person name="Asadollahi M."/>
            <person name="Askin M."/>
            <person name="Barry K."/>
            <person name="Battaglia E."/>
            <person name="Bayram O."/>
            <person name="Benocci T."/>
            <person name="Braus-Stromeyer S.A."/>
            <person name="Caldana C."/>
            <person name="Canovas D."/>
            <person name="Cerqueira G.C."/>
            <person name="Chen F."/>
            <person name="Chen W."/>
            <person name="Choi C."/>
            <person name="Clum A."/>
            <person name="Dos Santos R.A."/>
            <person name="Damasio A.R."/>
            <person name="Diallinas G."/>
            <person name="Emri T."/>
            <person name="Fekete E."/>
            <person name="Flipphi M."/>
            <person name="Freyberg S."/>
            <person name="Gallo A."/>
            <person name="Gournas C."/>
            <person name="Habgood R."/>
            <person name="Hainaut M."/>
            <person name="Harispe M.L."/>
            <person name="Henrissat B."/>
            <person name="Hilden K.S."/>
            <person name="Hope R."/>
            <person name="Hossain A."/>
            <person name="Karabika E."/>
            <person name="Karaffa L."/>
            <person name="Karanyi Z."/>
            <person name="Krasevec N."/>
            <person name="Kuo A."/>
            <person name="Kusch H."/>
            <person name="LaButti K."/>
            <person name="Lagendijk E.L."/>
            <person name="Lapidus A."/>
            <person name="Levasseur A."/>
            <person name="Lindquist E."/>
            <person name="Lipzen A."/>
            <person name="Logrieco A.F."/>
            <person name="MacCabe A."/>
            <person name="Maekelae M.R."/>
            <person name="Malavazi I."/>
            <person name="Melin P."/>
            <person name="Meyer V."/>
            <person name="Mielnichuk N."/>
            <person name="Miskei M."/>
            <person name="Molnar A.P."/>
            <person name="Mule G."/>
            <person name="Ngan C.Y."/>
            <person name="Orejas M."/>
            <person name="Orosz E."/>
            <person name="Ouedraogo J.P."/>
            <person name="Overkamp K.M."/>
            <person name="Park H.-S."/>
            <person name="Perrone G."/>
            <person name="Piumi F."/>
            <person name="Punt P.J."/>
            <person name="Ram A.F."/>
            <person name="Ramon A."/>
            <person name="Rauscher S."/>
            <person name="Record E."/>
            <person name="Riano-Pachon D.M."/>
            <person name="Robert V."/>
            <person name="Roehrig J."/>
            <person name="Ruller R."/>
            <person name="Salamov A."/>
            <person name="Salih N.S."/>
            <person name="Samson R.A."/>
            <person name="Sandor E."/>
            <person name="Sanguinetti M."/>
            <person name="Schuetze T."/>
            <person name="Sepcic K."/>
            <person name="Shelest E."/>
            <person name="Sherlock G."/>
            <person name="Sophianopoulou V."/>
            <person name="Squina F.M."/>
            <person name="Sun H."/>
            <person name="Susca A."/>
            <person name="Todd R.B."/>
            <person name="Tsang A."/>
            <person name="Unkles S.E."/>
            <person name="van de Wiele N."/>
            <person name="van Rossen-Uffink D."/>
            <person name="Oliveira J.V."/>
            <person name="Vesth T.C."/>
            <person name="Visser J."/>
            <person name="Yu J.-H."/>
            <person name="Zhou M."/>
            <person name="Andersen M.R."/>
            <person name="Archer D.B."/>
            <person name="Baker S.E."/>
            <person name="Benoit I."/>
            <person name="Brakhage A.A."/>
            <person name="Braus G.H."/>
            <person name="Fischer R."/>
            <person name="Frisvad J.C."/>
            <person name="Goldman G.H."/>
            <person name="Houbraken J."/>
            <person name="Oakley B."/>
            <person name="Pocsi I."/>
            <person name="Scazzocchio C."/>
            <person name="Seiboth B."/>
            <person name="vanKuyk P.A."/>
            <person name="Wortman J."/>
            <person name="Dyer P.S."/>
            <person name="Grigoriev I.V."/>
        </authorList>
    </citation>
    <scope>NUCLEOTIDE SEQUENCE [LARGE SCALE GENOMIC DNA]</scope>
    <source>
        <strain evidence="3">CBS 506.65</strain>
    </source>
</reference>
<dbReference type="AlphaFoldDB" id="A0A1L9SBJ9"/>
<sequence>MGWITTLDKEMAAARAMLDEEHSFPQDYQFNNNIYTLGRIGTHNIILTYLPDGKMGTTTAAIIAQQMCLTFPNIHIRLMVGIGGAAPSAAHDIRLGDVIVGTPYQGQSRVIQNDFGKRTDSSKIHIMSALNRPPDVLLPAVNSLKVQASPLWRRLNPSDYNYLSHQGTCALPRPTAAPIIHYGLIASGNQVMKHGPTRDRIQAELGILCFEMEAAGLVDIFPCLVIRGISDYADSHKNDRWRGYAAAVASAYAKELLGAVPSTLRIHQQT</sequence>
<dbReference type="VEuPathDB" id="FungiDB:ASPZODRAFT_153906"/>
<dbReference type="Pfam" id="PF01048">
    <property type="entry name" value="PNP_UDP_1"/>
    <property type="match status" value="1"/>
</dbReference>
<dbReference type="STRING" id="1073090.A0A1L9SBJ9"/>
<feature type="domain" description="Nucleoside phosphorylase" evidence="1">
    <location>
        <begin position="9"/>
        <end position="240"/>
    </location>
</feature>
<dbReference type="InterPro" id="IPR000845">
    <property type="entry name" value="Nucleoside_phosphorylase_d"/>
</dbReference>
<evidence type="ECO:0000259" key="1">
    <source>
        <dbReference type="Pfam" id="PF01048"/>
    </source>
</evidence>
<keyword evidence="3" id="KW-1185">Reference proteome</keyword>
<dbReference type="GO" id="GO:0003824">
    <property type="term" value="F:catalytic activity"/>
    <property type="evidence" value="ECO:0007669"/>
    <property type="project" value="InterPro"/>
</dbReference>
<evidence type="ECO:0000313" key="3">
    <source>
        <dbReference type="Proteomes" id="UP000184188"/>
    </source>
</evidence>
<dbReference type="EMBL" id="KV878348">
    <property type="protein sequence ID" value="OJJ44499.1"/>
    <property type="molecule type" value="Genomic_DNA"/>
</dbReference>
<evidence type="ECO:0000313" key="2">
    <source>
        <dbReference type="EMBL" id="OJJ44499.1"/>
    </source>
</evidence>
<dbReference type="GeneID" id="34612493"/>
<dbReference type="RefSeq" id="XP_022579009.1">
    <property type="nucleotide sequence ID" value="XM_022726029.1"/>
</dbReference>
<name>A0A1L9SBJ9_9EURO</name>
<proteinExistence type="predicted"/>